<reference evidence="1" key="1">
    <citation type="submission" date="2021-05" db="EMBL/GenBank/DDBJ databases">
        <title>A free-living protist that lacks canonical eukaryotic 1 DNA replication and segregation systems.</title>
        <authorList>
            <person name="Salas-Leiva D.E."/>
            <person name="Tromer E.C."/>
            <person name="Curtis B.A."/>
            <person name="Jerlstrom-Hultqvist J."/>
            <person name="Kolisko M."/>
            <person name="Yi Z."/>
            <person name="Salas-Leiva J.S."/>
            <person name="Gallot-Lavallee L."/>
            <person name="Kops G.J.P.L."/>
            <person name="Archibald J.M."/>
            <person name="Simpson A.G.B."/>
            <person name="Roger A.J."/>
        </authorList>
    </citation>
    <scope>NUCLEOTIDE SEQUENCE</scope>
    <source>
        <strain evidence="1">BICM</strain>
    </source>
</reference>
<dbReference type="InterPro" id="IPR012340">
    <property type="entry name" value="NA-bd_OB-fold"/>
</dbReference>
<dbReference type="EMBL" id="JAHDYR010000001">
    <property type="protein sequence ID" value="KAG9397673.1"/>
    <property type="molecule type" value="Genomic_DNA"/>
</dbReference>
<evidence type="ECO:0000313" key="2">
    <source>
        <dbReference type="Proteomes" id="UP000717585"/>
    </source>
</evidence>
<evidence type="ECO:0000313" key="1">
    <source>
        <dbReference type="EMBL" id="KAG9397673.1"/>
    </source>
</evidence>
<protein>
    <recommendedName>
        <fullName evidence="3">Telomeric single stranded DNA binding POT1/Cdc13 domain-containing protein</fullName>
    </recommendedName>
</protein>
<dbReference type="SUPFAM" id="SSF50249">
    <property type="entry name" value="Nucleic acid-binding proteins"/>
    <property type="match status" value="1"/>
</dbReference>
<evidence type="ECO:0008006" key="3">
    <source>
        <dbReference type="Google" id="ProtNLM"/>
    </source>
</evidence>
<sequence>MSLLRYRAVDKGTKLEPYIECTGINRATDAFVSVTILDEWAILLNEYCTKQLKLHTYSNSPGQLYCSDSATKNVDLGLFRKENTAVIVDIQIHVRDVTKKMHSVNSVRPATVRHAPSFKALQDALKDKDRITNCTVYGVVGAVTLGRHGTRAKSDPMLTVDLYDADPSSGGCRFTVNWFFAGQTAPQWLPGDMLRLAEVVVSTYKNKVIVTNPRRGGKFTAIRDYVSPLAPWDMGDDWAIKRLCPALSGVQAAPPPLFELGSSSEMTVSRLTWSNTIKTGGSEYLDVVGSCLNLTDCQLQLTDCLGVPSFKRESKDDLPLAHWGGQAISIDLPKDDDSGIVMLQFFNDLQAMSRVSRDFSVKVSDVVVRADSDSRTLKLSMTRYSRVKVAPRRFLPPMPMSQICTVNGGPLTIDQIPRPTRDSVTIAQIHALDSIVRKQRGFKIWGLISFPDVSTEESRDAFAALLGPDMPQPIPVAVDTVVMISDPSGVLFATLNPELWKPLIGFSLNHVAEVQQGCSGSFPASLGLLGPCDLALYWDDHWRVGAVGWCEV</sequence>
<gene>
    <name evidence="1" type="ORF">J8273_0803</name>
</gene>
<comment type="caution">
    <text evidence="1">The sequence shown here is derived from an EMBL/GenBank/DDBJ whole genome shotgun (WGS) entry which is preliminary data.</text>
</comment>
<organism evidence="1 2">
    <name type="scientific">Carpediemonas membranifera</name>
    <dbReference type="NCBI Taxonomy" id="201153"/>
    <lineage>
        <taxon>Eukaryota</taxon>
        <taxon>Metamonada</taxon>
        <taxon>Carpediemonas-like organisms</taxon>
        <taxon>Carpediemonas</taxon>
    </lineage>
</organism>
<name>A0A8J6E4V4_9EUKA</name>
<dbReference type="Gene3D" id="2.40.50.140">
    <property type="entry name" value="Nucleic acid-binding proteins"/>
    <property type="match status" value="1"/>
</dbReference>
<accession>A0A8J6E4V4</accession>
<proteinExistence type="predicted"/>
<keyword evidence="2" id="KW-1185">Reference proteome</keyword>
<dbReference type="AlphaFoldDB" id="A0A8J6E4V4"/>
<dbReference type="Proteomes" id="UP000717585">
    <property type="component" value="Unassembled WGS sequence"/>
</dbReference>